<keyword evidence="2" id="KW-0813">Transport</keyword>
<dbReference type="Proteomes" id="UP000478052">
    <property type="component" value="Unassembled WGS sequence"/>
</dbReference>
<evidence type="ECO:0000259" key="10">
    <source>
        <dbReference type="PROSITE" id="PS50893"/>
    </source>
</evidence>
<dbReference type="SUPFAM" id="SSF52540">
    <property type="entry name" value="P-loop containing nucleoside triphosphate hydrolases"/>
    <property type="match status" value="1"/>
</dbReference>
<name>A0A6G0Y3K2_APHCR</name>
<dbReference type="GO" id="GO:0140359">
    <property type="term" value="F:ABC-type transporter activity"/>
    <property type="evidence" value="ECO:0007669"/>
    <property type="project" value="InterPro"/>
</dbReference>
<dbReference type="OrthoDB" id="6500128at2759"/>
<feature type="domain" description="ABC transmembrane type-1" evidence="11">
    <location>
        <begin position="101"/>
        <end position="351"/>
    </location>
</feature>
<gene>
    <name evidence="12" type="ORF">FWK35_00020328</name>
</gene>
<organism evidence="12 13">
    <name type="scientific">Aphis craccivora</name>
    <name type="common">Cowpea aphid</name>
    <dbReference type="NCBI Taxonomy" id="307492"/>
    <lineage>
        <taxon>Eukaryota</taxon>
        <taxon>Metazoa</taxon>
        <taxon>Ecdysozoa</taxon>
        <taxon>Arthropoda</taxon>
        <taxon>Hexapoda</taxon>
        <taxon>Insecta</taxon>
        <taxon>Pterygota</taxon>
        <taxon>Neoptera</taxon>
        <taxon>Paraneoptera</taxon>
        <taxon>Hemiptera</taxon>
        <taxon>Sternorrhyncha</taxon>
        <taxon>Aphidomorpha</taxon>
        <taxon>Aphidoidea</taxon>
        <taxon>Aphididae</taxon>
        <taxon>Aphidini</taxon>
        <taxon>Aphis</taxon>
        <taxon>Aphis</taxon>
    </lineage>
</organism>
<dbReference type="EMBL" id="VUJU01006403">
    <property type="protein sequence ID" value="KAF0748615.1"/>
    <property type="molecule type" value="Genomic_DNA"/>
</dbReference>
<evidence type="ECO:0000256" key="5">
    <source>
        <dbReference type="ARBA" id="ARBA00022741"/>
    </source>
</evidence>
<dbReference type="Pfam" id="PF00664">
    <property type="entry name" value="ABC_membrane"/>
    <property type="match status" value="1"/>
</dbReference>
<dbReference type="AlphaFoldDB" id="A0A6G0Y3K2"/>
<evidence type="ECO:0000256" key="6">
    <source>
        <dbReference type="ARBA" id="ARBA00022840"/>
    </source>
</evidence>
<feature type="transmembrane region" description="Helical" evidence="9">
    <location>
        <begin position="132"/>
        <end position="152"/>
    </location>
</feature>
<evidence type="ECO:0000313" key="13">
    <source>
        <dbReference type="Proteomes" id="UP000478052"/>
    </source>
</evidence>
<dbReference type="Gene3D" id="3.40.50.300">
    <property type="entry name" value="P-loop containing nucleotide triphosphate hydrolases"/>
    <property type="match status" value="1"/>
</dbReference>
<keyword evidence="4" id="KW-0677">Repeat</keyword>
<evidence type="ECO:0000259" key="11">
    <source>
        <dbReference type="PROSITE" id="PS50929"/>
    </source>
</evidence>
<dbReference type="FunFam" id="1.20.1560.10:FF:000026">
    <property type="entry name" value="Multidrug resistance-associated protein lethal(2)03659"/>
    <property type="match status" value="1"/>
</dbReference>
<evidence type="ECO:0000256" key="1">
    <source>
        <dbReference type="ARBA" id="ARBA00004370"/>
    </source>
</evidence>
<protein>
    <submittedName>
        <fullName evidence="12">Putative multidrug resistance-associated protein lethal(2)03659</fullName>
    </submittedName>
</protein>
<dbReference type="GO" id="GO:0016887">
    <property type="term" value="F:ATP hydrolysis activity"/>
    <property type="evidence" value="ECO:0007669"/>
    <property type="project" value="InterPro"/>
</dbReference>
<reference evidence="12 13" key="1">
    <citation type="submission" date="2019-08" db="EMBL/GenBank/DDBJ databases">
        <title>Whole genome of Aphis craccivora.</title>
        <authorList>
            <person name="Voronova N.V."/>
            <person name="Shulinski R.S."/>
            <person name="Bandarenka Y.V."/>
            <person name="Zhorov D.G."/>
            <person name="Warner D."/>
        </authorList>
    </citation>
    <scope>NUCLEOTIDE SEQUENCE [LARGE SCALE GENOMIC DNA]</scope>
    <source>
        <strain evidence="12">180601</strain>
        <tissue evidence="12">Whole Body</tissue>
    </source>
</reference>
<dbReference type="PANTHER" id="PTHR24223:SF324">
    <property type="entry name" value="LD17001P"/>
    <property type="match status" value="1"/>
</dbReference>
<feature type="transmembrane region" description="Helical" evidence="9">
    <location>
        <begin position="93"/>
        <end position="120"/>
    </location>
</feature>
<keyword evidence="6" id="KW-0067">ATP-binding</keyword>
<dbReference type="Pfam" id="PF00005">
    <property type="entry name" value="ABC_tran"/>
    <property type="match status" value="1"/>
</dbReference>
<accession>A0A6G0Y3K2</accession>
<dbReference type="InterPro" id="IPR017871">
    <property type="entry name" value="ABC_transporter-like_CS"/>
</dbReference>
<comment type="subcellular location">
    <subcellularLocation>
        <location evidence="1">Membrane</location>
    </subcellularLocation>
</comment>
<dbReference type="InterPro" id="IPR036640">
    <property type="entry name" value="ABC1_TM_sf"/>
</dbReference>
<dbReference type="InterPro" id="IPR011527">
    <property type="entry name" value="ABC1_TM_dom"/>
</dbReference>
<dbReference type="Gene3D" id="1.20.1560.10">
    <property type="entry name" value="ABC transporter type 1, transmembrane domain"/>
    <property type="match status" value="1"/>
</dbReference>
<dbReference type="InterPro" id="IPR003593">
    <property type="entry name" value="AAA+_ATPase"/>
</dbReference>
<feature type="transmembrane region" description="Helical" evidence="9">
    <location>
        <begin position="305"/>
        <end position="328"/>
    </location>
</feature>
<dbReference type="PROSITE" id="PS50893">
    <property type="entry name" value="ABC_TRANSPORTER_2"/>
    <property type="match status" value="1"/>
</dbReference>
<keyword evidence="8 9" id="KW-0472">Membrane</keyword>
<dbReference type="SUPFAM" id="SSF90123">
    <property type="entry name" value="ABC transporter transmembrane region"/>
    <property type="match status" value="1"/>
</dbReference>
<dbReference type="CDD" id="cd03250">
    <property type="entry name" value="ABCC_MRP_domain1"/>
    <property type="match status" value="1"/>
</dbReference>
<proteinExistence type="predicted"/>
<dbReference type="InterPro" id="IPR050173">
    <property type="entry name" value="ABC_transporter_C-like"/>
</dbReference>
<dbReference type="PROSITE" id="PS50929">
    <property type="entry name" value="ABC_TM1F"/>
    <property type="match status" value="1"/>
</dbReference>
<dbReference type="PROSITE" id="PS00211">
    <property type="entry name" value="ABC_TRANSPORTER_1"/>
    <property type="match status" value="1"/>
</dbReference>
<dbReference type="FunFam" id="3.40.50.300:FF:000973">
    <property type="entry name" value="Multidrug resistance-associated protein 4"/>
    <property type="match status" value="1"/>
</dbReference>
<evidence type="ECO:0000256" key="4">
    <source>
        <dbReference type="ARBA" id="ARBA00022737"/>
    </source>
</evidence>
<comment type="caution">
    <text evidence="12">The sequence shown here is derived from an EMBL/GenBank/DDBJ whole genome shotgun (WGS) entry which is preliminary data.</text>
</comment>
<dbReference type="InterPro" id="IPR027417">
    <property type="entry name" value="P-loop_NTPase"/>
</dbReference>
<sequence length="621" mass="70043">MDATNKEEKQPNPRSEANIFGIITFSWIFEIVKKGLNQDLNLIDLYKNLNEDSSELLGNKLQKLWNNELINSEKINQKPSFFNTLFKMFGSTFLLWGIYITIIEIILSLSIASIVGHIVAHFETNSADNSKGIYLLLGLVIVLVLRIINFCGHDMVTAHLGMKIRIATCNLIYKKALRLKVNGLDQTSNGQILNLISNDVNRFDTSIVCLPFLWIGPIEAAVVTYFMWQEVSVSSLLVWLGSKISEIRLTTAKKTDKRVNLMNEIISALQVIKMYTWESYFDSIAKYSREKEIKSIKKSSYINRILSAFIYFNTRLALFVTLFTYILIGNYITASKVFIITSYYNILQRGLIVTIPVAISSGAELLVSVKRIEDFLLKEEKERQPKNLIKATDAKNKIINENKSSNSMIGNDSATEQLSHFGVALFNVSAKWTDSQPNNTLDNINLITKPNRLVAIVGPVEAGKSSLLQAILQELPLIKGSISVRGVVSYASQEPWIFAGSVKQNILFGSPMDKKRYDKVIEVCALKLDLEQFSHSDRTIVGEKGISLSGGQKSRINLARAIYKQADIYLLDDPLSAVDTVVGKHLFEKCINDYLKEKTCILITHQIQYLINVDHIVIMEN</sequence>
<keyword evidence="5" id="KW-0547">Nucleotide-binding</keyword>
<dbReference type="PANTHER" id="PTHR24223">
    <property type="entry name" value="ATP-BINDING CASSETTE SUB-FAMILY C"/>
    <property type="match status" value="1"/>
</dbReference>
<keyword evidence="13" id="KW-1185">Reference proteome</keyword>
<evidence type="ECO:0000256" key="8">
    <source>
        <dbReference type="ARBA" id="ARBA00023136"/>
    </source>
</evidence>
<keyword evidence="3 9" id="KW-0812">Transmembrane</keyword>
<evidence type="ECO:0000313" key="12">
    <source>
        <dbReference type="EMBL" id="KAF0748615.1"/>
    </source>
</evidence>
<evidence type="ECO:0000256" key="3">
    <source>
        <dbReference type="ARBA" id="ARBA00022692"/>
    </source>
</evidence>
<dbReference type="GO" id="GO:0016020">
    <property type="term" value="C:membrane"/>
    <property type="evidence" value="ECO:0007669"/>
    <property type="project" value="UniProtKB-SubCell"/>
</dbReference>
<evidence type="ECO:0000256" key="9">
    <source>
        <dbReference type="SAM" id="Phobius"/>
    </source>
</evidence>
<dbReference type="GO" id="GO:0005524">
    <property type="term" value="F:ATP binding"/>
    <property type="evidence" value="ECO:0007669"/>
    <property type="project" value="UniProtKB-KW"/>
</dbReference>
<evidence type="ECO:0000256" key="7">
    <source>
        <dbReference type="ARBA" id="ARBA00022989"/>
    </source>
</evidence>
<feature type="domain" description="ABC transporter" evidence="10">
    <location>
        <begin position="423"/>
        <end position="621"/>
    </location>
</feature>
<dbReference type="InterPro" id="IPR003439">
    <property type="entry name" value="ABC_transporter-like_ATP-bd"/>
</dbReference>
<dbReference type="SMART" id="SM00382">
    <property type="entry name" value="AAA"/>
    <property type="match status" value="1"/>
</dbReference>
<evidence type="ECO:0000256" key="2">
    <source>
        <dbReference type="ARBA" id="ARBA00022448"/>
    </source>
</evidence>
<feature type="non-terminal residue" evidence="12">
    <location>
        <position position="621"/>
    </location>
</feature>
<keyword evidence="7 9" id="KW-1133">Transmembrane helix</keyword>